<dbReference type="GO" id="GO:0046872">
    <property type="term" value="F:metal ion binding"/>
    <property type="evidence" value="ECO:0007669"/>
    <property type="project" value="UniProtKB-KW"/>
</dbReference>
<dbReference type="GeneID" id="62165255"/>
<name>A0A9P6LH86_9PEZI</name>
<evidence type="ECO:0000259" key="5">
    <source>
        <dbReference type="SMART" id="SM00849"/>
    </source>
</evidence>
<gene>
    <name evidence="6" type="ORF">CkaCkLH20_09466</name>
</gene>
<comment type="similarity">
    <text evidence="1">Belongs to the metallo-beta-lactamase superfamily.</text>
</comment>
<comment type="caution">
    <text evidence="6">The sequence shown here is derived from an EMBL/GenBank/DDBJ whole genome shotgun (WGS) entry which is preliminary data.</text>
</comment>
<evidence type="ECO:0000256" key="4">
    <source>
        <dbReference type="ARBA" id="ARBA00022833"/>
    </source>
</evidence>
<dbReference type="Pfam" id="PF00753">
    <property type="entry name" value="Lactamase_B"/>
    <property type="match status" value="1"/>
</dbReference>
<sequence length="366" mass="40362">MAHPLSAPNLSIPASQNVVDVSIIDSTARIRVPMASFVKNPLPGHEWLECPAFVFLVEHPSGKKALFDLGVRKDIDGFPPAILSVMKGRFTIDVEKDIATILKEDGRVGLDEINSIIWSHWHLDHNGDPSTFPSSTELVVGPGFKNAFLPGYPANPQGLVLESDYQGRELREVNFEGGLEIGGYKAFDFFNDGSFYLLDCPGHTIGHIAALARTTESSFILMGGDGCHHCGSLRPTEYLPLPDQLSPSPFSEPPHAPGSFCAGHLLEQIHPEHSRTAPFYAQLSEAPGRDVAEAEASICKMADFDANDDIFVVIAHDRSLLGVIDVFPNSANHWREKGWKQAGRWRFLEDFRHQAEKLKTESDETQ</sequence>
<dbReference type="InterPro" id="IPR036866">
    <property type="entry name" value="RibonucZ/Hydroxyglut_hydro"/>
</dbReference>
<dbReference type="SMART" id="SM00849">
    <property type="entry name" value="Lactamase_B"/>
    <property type="match status" value="1"/>
</dbReference>
<dbReference type="SUPFAM" id="SSF56281">
    <property type="entry name" value="Metallo-hydrolase/oxidoreductase"/>
    <property type="match status" value="1"/>
</dbReference>
<feature type="domain" description="Metallo-beta-lactamase" evidence="5">
    <location>
        <begin position="51"/>
        <end position="264"/>
    </location>
</feature>
<dbReference type="OrthoDB" id="10250730at2759"/>
<evidence type="ECO:0000256" key="3">
    <source>
        <dbReference type="ARBA" id="ARBA00022801"/>
    </source>
</evidence>
<reference evidence="6" key="2">
    <citation type="submission" date="2020-11" db="EMBL/GenBank/DDBJ databases">
        <title>Whole genome sequencing of Colletotrichum sp.</title>
        <authorList>
            <person name="Li H."/>
        </authorList>
    </citation>
    <scope>NUCLEOTIDE SEQUENCE</scope>
    <source>
        <strain evidence="6">CkLH20</strain>
    </source>
</reference>
<dbReference type="PANTHER" id="PTHR42978:SF5">
    <property type="entry name" value="METALLO-BETA-LACTAMASE DOMAIN-CONTAINING PROTEIN"/>
    <property type="match status" value="1"/>
</dbReference>
<evidence type="ECO:0000256" key="1">
    <source>
        <dbReference type="ARBA" id="ARBA00007749"/>
    </source>
</evidence>
<reference evidence="6" key="1">
    <citation type="submission" date="2020-03" db="EMBL/GenBank/DDBJ databases">
        <authorList>
            <person name="He L."/>
        </authorList>
    </citation>
    <scope>NUCLEOTIDE SEQUENCE</scope>
    <source>
        <strain evidence="6">CkLH20</strain>
    </source>
</reference>
<dbReference type="Gene3D" id="3.60.15.10">
    <property type="entry name" value="Ribonuclease Z/Hydroxyacylglutathione hydrolase-like"/>
    <property type="match status" value="1"/>
</dbReference>
<keyword evidence="4" id="KW-0862">Zinc</keyword>
<dbReference type="AlphaFoldDB" id="A0A9P6LH86"/>
<dbReference type="PANTHER" id="PTHR42978">
    <property type="entry name" value="QUORUM-QUENCHING LACTONASE YTNP-RELATED-RELATED"/>
    <property type="match status" value="1"/>
</dbReference>
<organism evidence="6 7">
    <name type="scientific">Colletotrichum karsti</name>
    <dbReference type="NCBI Taxonomy" id="1095194"/>
    <lineage>
        <taxon>Eukaryota</taxon>
        <taxon>Fungi</taxon>
        <taxon>Dikarya</taxon>
        <taxon>Ascomycota</taxon>
        <taxon>Pezizomycotina</taxon>
        <taxon>Sordariomycetes</taxon>
        <taxon>Hypocreomycetidae</taxon>
        <taxon>Glomerellales</taxon>
        <taxon>Glomerellaceae</taxon>
        <taxon>Colletotrichum</taxon>
        <taxon>Colletotrichum boninense species complex</taxon>
    </lineage>
</organism>
<proteinExistence type="inferred from homology"/>
<dbReference type="EMBL" id="JAATWM020000034">
    <property type="protein sequence ID" value="KAF9872956.1"/>
    <property type="molecule type" value="Genomic_DNA"/>
</dbReference>
<dbReference type="RefSeq" id="XP_038742417.1">
    <property type="nucleotide sequence ID" value="XM_038892181.1"/>
</dbReference>
<dbReference type="InterPro" id="IPR001279">
    <property type="entry name" value="Metallo-B-lactamas"/>
</dbReference>
<protein>
    <recommendedName>
        <fullName evidence="5">Metallo-beta-lactamase domain-containing protein</fullName>
    </recommendedName>
</protein>
<evidence type="ECO:0000313" key="6">
    <source>
        <dbReference type="EMBL" id="KAF9872956.1"/>
    </source>
</evidence>
<accession>A0A9P6LH86</accession>
<dbReference type="InterPro" id="IPR051013">
    <property type="entry name" value="MBL_superfamily_lactonases"/>
</dbReference>
<dbReference type="CDD" id="cd07730">
    <property type="entry name" value="metallo-hydrolase-like_MBL-fold"/>
    <property type="match status" value="1"/>
</dbReference>
<keyword evidence="3" id="KW-0378">Hydrolase</keyword>
<dbReference type="Proteomes" id="UP000781932">
    <property type="component" value="Unassembled WGS sequence"/>
</dbReference>
<dbReference type="GO" id="GO:0016787">
    <property type="term" value="F:hydrolase activity"/>
    <property type="evidence" value="ECO:0007669"/>
    <property type="project" value="UniProtKB-KW"/>
</dbReference>
<evidence type="ECO:0000313" key="7">
    <source>
        <dbReference type="Proteomes" id="UP000781932"/>
    </source>
</evidence>
<keyword evidence="7" id="KW-1185">Reference proteome</keyword>
<evidence type="ECO:0000256" key="2">
    <source>
        <dbReference type="ARBA" id="ARBA00022723"/>
    </source>
</evidence>
<keyword evidence="2" id="KW-0479">Metal-binding</keyword>